<comment type="caution">
    <text evidence="1">The sequence shown here is derived from an EMBL/GenBank/DDBJ whole genome shotgun (WGS) entry which is preliminary data.</text>
</comment>
<evidence type="ECO:0000313" key="2">
    <source>
        <dbReference type="Proteomes" id="UP000327493"/>
    </source>
</evidence>
<name>A0A5J5DKG7_9PERO</name>
<reference evidence="1 2" key="1">
    <citation type="submission" date="2019-08" db="EMBL/GenBank/DDBJ databases">
        <title>A chromosome-level genome assembly, high-density linkage maps, and genome scans reveal the genomic architecture of hybrid incompatibilities underlying speciation via character displacement in darters (Percidae: Etheostominae).</title>
        <authorList>
            <person name="Moran R.L."/>
            <person name="Catchen J.M."/>
            <person name="Fuller R.C."/>
        </authorList>
    </citation>
    <scope>NUCLEOTIDE SEQUENCE [LARGE SCALE GENOMIC DNA]</scope>
    <source>
        <strain evidence="1">EspeVRDwgs_2016</strain>
        <tissue evidence="1">Muscle</tissue>
    </source>
</reference>
<keyword evidence="2" id="KW-1185">Reference proteome</keyword>
<protein>
    <submittedName>
        <fullName evidence="1">Uncharacterized protein</fullName>
    </submittedName>
</protein>
<dbReference type="EMBL" id="VOFY01000003">
    <property type="protein sequence ID" value="KAA8593758.1"/>
    <property type="molecule type" value="Genomic_DNA"/>
</dbReference>
<gene>
    <name evidence="1" type="ORF">FQN60_004592</name>
</gene>
<proteinExistence type="predicted"/>
<organism evidence="1 2">
    <name type="scientific">Etheostoma spectabile</name>
    <name type="common">orangethroat darter</name>
    <dbReference type="NCBI Taxonomy" id="54343"/>
    <lineage>
        <taxon>Eukaryota</taxon>
        <taxon>Metazoa</taxon>
        <taxon>Chordata</taxon>
        <taxon>Craniata</taxon>
        <taxon>Vertebrata</taxon>
        <taxon>Euteleostomi</taxon>
        <taxon>Actinopterygii</taxon>
        <taxon>Neopterygii</taxon>
        <taxon>Teleostei</taxon>
        <taxon>Neoteleostei</taxon>
        <taxon>Acanthomorphata</taxon>
        <taxon>Eupercaria</taxon>
        <taxon>Perciformes</taxon>
        <taxon>Percoidei</taxon>
        <taxon>Percidae</taxon>
        <taxon>Etheostomatinae</taxon>
        <taxon>Etheostoma</taxon>
    </lineage>
</organism>
<dbReference type="AlphaFoldDB" id="A0A5J5DKG7"/>
<sequence>MHRSPLERKKKKGNEVYETIAINGSPSLTDTVHLGQGAISTVAIDPHFHAAFRYGKLWTRSETDGTPLAALTAVRPAVSRPASCWLSSRLPVKGSAQRDDHSQPGSNHTVALLISDRSGTQLKKKRAGPYFYAMEGLRREEKQSAYREKTETFTRTGDNV</sequence>
<dbReference type="Proteomes" id="UP000327493">
    <property type="component" value="Chromosome 3"/>
</dbReference>
<accession>A0A5J5DKG7</accession>
<evidence type="ECO:0000313" key="1">
    <source>
        <dbReference type="EMBL" id="KAA8593758.1"/>
    </source>
</evidence>